<name>A0A5J4W6N5_9EUKA</name>
<feature type="region of interest" description="Disordered" evidence="1">
    <location>
        <begin position="81"/>
        <end position="110"/>
    </location>
</feature>
<organism evidence="2 3">
    <name type="scientific">Streblomastix strix</name>
    <dbReference type="NCBI Taxonomy" id="222440"/>
    <lineage>
        <taxon>Eukaryota</taxon>
        <taxon>Metamonada</taxon>
        <taxon>Preaxostyla</taxon>
        <taxon>Oxymonadida</taxon>
        <taxon>Streblomastigidae</taxon>
        <taxon>Streblomastix</taxon>
    </lineage>
</organism>
<reference evidence="2 3" key="1">
    <citation type="submission" date="2019-03" db="EMBL/GenBank/DDBJ databases">
        <title>Single cell metagenomics reveals metabolic interactions within the superorganism composed of flagellate Streblomastix strix and complex community of Bacteroidetes bacteria on its surface.</title>
        <authorList>
            <person name="Treitli S.C."/>
            <person name="Kolisko M."/>
            <person name="Husnik F."/>
            <person name="Keeling P."/>
            <person name="Hampl V."/>
        </authorList>
    </citation>
    <scope>NUCLEOTIDE SEQUENCE [LARGE SCALE GENOMIC DNA]</scope>
    <source>
        <strain evidence="2">ST1C</strain>
    </source>
</reference>
<gene>
    <name evidence="2" type="ORF">EZS28_014157</name>
</gene>
<dbReference type="Proteomes" id="UP000324800">
    <property type="component" value="Unassembled WGS sequence"/>
</dbReference>
<feature type="compositionally biased region" description="Low complexity" evidence="1">
    <location>
        <begin position="161"/>
        <end position="173"/>
    </location>
</feature>
<feature type="compositionally biased region" description="Polar residues" evidence="1">
    <location>
        <begin position="249"/>
        <end position="261"/>
    </location>
</feature>
<evidence type="ECO:0000313" key="3">
    <source>
        <dbReference type="Proteomes" id="UP000324800"/>
    </source>
</evidence>
<accession>A0A5J4W6N5</accession>
<evidence type="ECO:0000256" key="1">
    <source>
        <dbReference type="SAM" id="MobiDB-lite"/>
    </source>
</evidence>
<dbReference type="EMBL" id="SNRW01003262">
    <property type="protein sequence ID" value="KAA6390316.1"/>
    <property type="molecule type" value="Genomic_DNA"/>
</dbReference>
<feature type="region of interest" description="Disordered" evidence="1">
    <location>
        <begin position="247"/>
        <end position="285"/>
    </location>
</feature>
<dbReference type="AlphaFoldDB" id="A0A5J4W6N5"/>
<feature type="compositionally biased region" description="Basic residues" evidence="1">
    <location>
        <begin position="89"/>
        <end position="104"/>
    </location>
</feature>
<feature type="compositionally biased region" description="Basic and acidic residues" evidence="1">
    <location>
        <begin position="264"/>
        <end position="274"/>
    </location>
</feature>
<evidence type="ECO:0000313" key="2">
    <source>
        <dbReference type="EMBL" id="KAA6390316.1"/>
    </source>
</evidence>
<feature type="region of interest" description="Disordered" evidence="1">
    <location>
        <begin position="134"/>
        <end position="173"/>
    </location>
</feature>
<sequence length="302" mass="34451">MKLRMEILNKLSFDEQQRVKRGFGPQMRLTSFYKSQIQKKITEQNNNAIHIDTGWDFSSRTIEQQDELQEDYMDESQQLEIRPLDMNNQKHKPRKHQRSQKKQRNNQAQTQWFYNNQVLDSRLELLFSQMIYSGPPGRAPDQSNTKLRSRQPTSRRQWIVPPTQTTPQSQITPYPNQNQSSILNVDLMGIFANPFSVPKGMQHQQIVGEAAQVKHAPRETCSTNVNVRKISSSTDSIVSGQVGVAGTKPMNTQTAPSTQLHGNPIREPKVEKQGGKIPVKSKATSTNASVIAIQNKCEDQQR</sequence>
<protein>
    <submittedName>
        <fullName evidence="2">Uncharacterized protein</fullName>
    </submittedName>
</protein>
<feature type="compositionally biased region" description="Polar residues" evidence="1">
    <location>
        <begin position="141"/>
        <end position="156"/>
    </location>
</feature>
<proteinExistence type="predicted"/>
<comment type="caution">
    <text evidence="2">The sequence shown here is derived from an EMBL/GenBank/DDBJ whole genome shotgun (WGS) entry which is preliminary data.</text>
</comment>